<keyword evidence="2" id="KW-1185">Reference proteome</keyword>
<dbReference type="AlphaFoldDB" id="A0A918F8Q9"/>
<dbReference type="RefSeq" id="WP_189091440.1">
    <property type="nucleotide sequence ID" value="NZ_BMQL01000019.1"/>
</dbReference>
<dbReference type="EMBL" id="BMQL01000019">
    <property type="protein sequence ID" value="GGR16279.1"/>
    <property type="molecule type" value="Genomic_DNA"/>
</dbReference>
<proteinExistence type="predicted"/>
<evidence type="ECO:0000313" key="2">
    <source>
        <dbReference type="Proteomes" id="UP000603865"/>
    </source>
</evidence>
<comment type="caution">
    <text evidence="1">The sequence shown here is derived from an EMBL/GenBank/DDBJ whole genome shotgun (WGS) entry which is preliminary data.</text>
</comment>
<gene>
    <name evidence="1" type="ORF">GCM10008957_31150</name>
</gene>
<reference evidence="1" key="1">
    <citation type="journal article" date="2014" name="Int. J. Syst. Evol. Microbiol.">
        <title>Complete genome sequence of Corynebacterium casei LMG S-19264T (=DSM 44701T), isolated from a smear-ripened cheese.</title>
        <authorList>
            <consortium name="US DOE Joint Genome Institute (JGI-PGF)"/>
            <person name="Walter F."/>
            <person name="Albersmeier A."/>
            <person name="Kalinowski J."/>
            <person name="Ruckert C."/>
        </authorList>
    </citation>
    <scope>NUCLEOTIDE SEQUENCE</scope>
    <source>
        <strain evidence="1">JCM 31311</strain>
    </source>
</reference>
<reference evidence="1" key="2">
    <citation type="submission" date="2020-09" db="EMBL/GenBank/DDBJ databases">
        <authorList>
            <person name="Sun Q."/>
            <person name="Ohkuma M."/>
        </authorList>
    </citation>
    <scope>NUCLEOTIDE SEQUENCE</scope>
    <source>
        <strain evidence="1">JCM 31311</strain>
    </source>
</reference>
<dbReference type="Proteomes" id="UP000603865">
    <property type="component" value="Unassembled WGS sequence"/>
</dbReference>
<accession>A0A918F8Q9</accession>
<name>A0A918F8Q9_9DEIO</name>
<protein>
    <submittedName>
        <fullName evidence="1">Uncharacterized protein</fullName>
    </submittedName>
</protein>
<evidence type="ECO:0000313" key="1">
    <source>
        <dbReference type="EMBL" id="GGR16279.1"/>
    </source>
</evidence>
<sequence length="123" mass="13067">METQFPLRPQLNALLNAQANGLPSGTELRGYETRQPDLVVLVATQPMLRAGMECKAAVTISREALAARGVAEPTGEALNILRDLAMNRALPLAQIGEPAPLVAAVTATGTELHSPPVRFTPPY</sequence>
<organism evidence="1 2">
    <name type="scientific">Deinococcus ruber</name>
    <dbReference type="NCBI Taxonomy" id="1848197"/>
    <lineage>
        <taxon>Bacteria</taxon>
        <taxon>Thermotogati</taxon>
        <taxon>Deinococcota</taxon>
        <taxon>Deinococci</taxon>
        <taxon>Deinococcales</taxon>
        <taxon>Deinococcaceae</taxon>
        <taxon>Deinococcus</taxon>
    </lineage>
</organism>